<dbReference type="GO" id="GO:0008408">
    <property type="term" value="F:3'-5' exonuclease activity"/>
    <property type="evidence" value="ECO:0007669"/>
    <property type="project" value="InterPro"/>
</dbReference>
<dbReference type="InterPro" id="IPR002782">
    <property type="entry name" value="Mut7-C_RNAse_dom"/>
</dbReference>
<dbReference type="GO" id="GO:0003676">
    <property type="term" value="F:nucleic acid binding"/>
    <property type="evidence" value="ECO:0007669"/>
    <property type="project" value="InterPro"/>
</dbReference>
<dbReference type="InterPro" id="IPR012337">
    <property type="entry name" value="RNaseH-like_sf"/>
</dbReference>
<sequence>MDITTTTDINKLVSKNQSIKIVPSVEDSLKAIGLNVDLDDNSKLWLEQLRLTWKTWKKSPAIESHIKTFLQCSPEPYRVALVFVIKCDDYKDCKPKTLPYFIVETLLKWSEISGIMPDENLKLPAFHIAVQQRNNNFLGLMVKTYKLITIKDQILPIVKDMVSKDNCKQASQIVICMELFDDIPVEELVFPLILQDKSNLVDEYLNECPNQVKRLLIFLDELLDKSISIRDYVHNYTLDNKISHVRYDKLHYKPLGKLVARLCNKFNIPIETCKNLSKNRITGGLRYLIHQKYQEHNVSSSVWEDLVKDSLKQNASSGQEFIEMLAEYDRNEALKWAAYLNMAESELPQDLKELSLNDNIEEENWDTTDEASQTPPEYYKLCLQEDQITIIDTGEKFYDLMISDIVKSSVVSIDCEWKPSFGATQSQVALIQIATTNKVHLIDTLQLNKPEYISFWYTFHKSFLDNAEIIKVGFGLEQDLKEIKSCVVGLGNIKVQGEGLLDLGTLWKSLLNNGLSLPGTSATAGNSLSCLVQICFGLPLEKSEQCSNWELRPLRSTQIQYAALDAHVLIQLYEYLQKLCLEQQINFEEICNDVMLESKKKCTKKVKVVDRLQSSVPVVQSRSVHEVKFLVEPLLSYLMPYLRYCGIDTTGMPSTMLWHDVINLAKSEERLVLVSKLKHTPSDNFPQSSILQVGKDTVVQQLRKIFNSYNIKVEQENLFSICINCNSKDLKKLNVDDVVKMCTEYQRMMVTNNVNDADRYSYEEDDMSYCDNFLSDSDCDDLDLYQPVVYSKPNLTTSKGVMIEIHNASELTASKKAAVLCEECGKLFWDEDKNLKPVAEVVETFKKLKIW</sequence>
<dbReference type="InterPro" id="IPR052408">
    <property type="entry name" value="Exonuclease_MUT-7-like"/>
</dbReference>
<dbReference type="PANTHER" id="PTHR47765">
    <property type="entry name" value="3'-5' EXONUCLEASE DOMAIN-CONTAINING PROTEIN"/>
    <property type="match status" value="1"/>
</dbReference>
<protein>
    <recommendedName>
        <fullName evidence="1">3'-5' exonuclease domain-containing protein</fullName>
    </recommendedName>
</protein>
<dbReference type="GO" id="GO:0006139">
    <property type="term" value="P:nucleobase-containing compound metabolic process"/>
    <property type="evidence" value="ECO:0007669"/>
    <property type="project" value="InterPro"/>
</dbReference>
<dbReference type="Pfam" id="PF01612">
    <property type="entry name" value="DNA_pol_A_exo1"/>
    <property type="match status" value="1"/>
</dbReference>
<keyword evidence="3" id="KW-1185">Reference proteome</keyword>
<feature type="domain" description="3'-5' exonuclease" evidence="1">
    <location>
        <begin position="389"/>
        <end position="581"/>
    </location>
</feature>
<dbReference type="SMART" id="SM00474">
    <property type="entry name" value="35EXOc"/>
    <property type="match status" value="1"/>
</dbReference>
<dbReference type="PANTHER" id="PTHR47765:SF2">
    <property type="entry name" value="EXONUCLEASE MUT-7 HOMOLOG"/>
    <property type="match status" value="1"/>
</dbReference>
<comment type="caution">
    <text evidence="2">The sequence shown here is derived from an EMBL/GenBank/DDBJ whole genome shotgun (WGS) entry which is preliminary data.</text>
</comment>
<evidence type="ECO:0000313" key="2">
    <source>
        <dbReference type="EMBL" id="KAF9415589.1"/>
    </source>
</evidence>
<proteinExistence type="predicted"/>
<gene>
    <name evidence="2" type="ORF">HW555_006797</name>
</gene>
<dbReference type="SUPFAM" id="SSF53098">
    <property type="entry name" value="Ribonuclease H-like"/>
    <property type="match status" value="1"/>
</dbReference>
<dbReference type="Proteomes" id="UP000648187">
    <property type="component" value="Unassembled WGS sequence"/>
</dbReference>
<reference evidence="2" key="1">
    <citation type="submission" date="2020-08" db="EMBL/GenBank/DDBJ databases">
        <title>Spodoptera exigua strain:BAW_Kor-Di-RS1 Genome sequencing and assembly.</title>
        <authorList>
            <person name="Kim J."/>
            <person name="Nam H.Y."/>
            <person name="Kwon M."/>
            <person name="Choi J.H."/>
            <person name="Cho S.R."/>
            <person name="Kim G.-H."/>
        </authorList>
    </citation>
    <scope>NUCLEOTIDE SEQUENCE</scope>
    <source>
        <strain evidence="2">BAW_Kor-Di-RS1</strain>
        <tissue evidence="2">Whole-body</tissue>
    </source>
</reference>
<accession>A0A835L5Z5</accession>
<evidence type="ECO:0000259" key="1">
    <source>
        <dbReference type="SMART" id="SM00474"/>
    </source>
</evidence>
<dbReference type="AlphaFoldDB" id="A0A835L5Z5"/>
<dbReference type="InterPro" id="IPR036397">
    <property type="entry name" value="RNaseH_sf"/>
</dbReference>
<evidence type="ECO:0000313" key="3">
    <source>
        <dbReference type="Proteomes" id="UP000648187"/>
    </source>
</evidence>
<organism evidence="2 3">
    <name type="scientific">Spodoptera exigua</name>
    <name type="common">Beet armyworm</name>
    <name type="synonym">Noctua fulgens</name>
    <dbReference type="NCBI Taxonomy" id="7107"/>
    <lineage>
        <taxon>Eukaryota</taxon>
        <taxon>Metazoa</taxon>
        <taxon>Ecdysozoa</taxon>
        <taxon>Arthropoda</taxon>
        <taxon>Hexapoda</taxon>
        <taxon>Insecta</taxon>
        <taxon>Pterygota</taxon>
        <taxon>Neoptera</taxon>
        <taxon>Endopterygota</taxon>
        <taxon>Lepidoptera</taxon>
        <taxon>Glossata</taxon>
        <taxon>Ditrysia</taxon>
        <taxon>Noctuoidea</taxon>
        <taxon>Noctuidae</taxon>
        <taxon>Amphipyrinae</taxon>
        <taxon>Spodoptera</taxon>
    </lineage>
</organism>
<dbReference type="InterPro" id="IPR002562">
    <property type="entry name" value="3'-5'_exonuclease_dom"/>
</dbReference>
<dbReference type="Pfam" id="PF01927">
    <property type="entry name" value="Mut7-C"/>
    <property type="match status" value="1"/>
</dbReference>
<dbReference type="Gene3D" id="3.30.420.10">
    <property type="entry name" value="Ribonuclease H-like superfamily/Ribonuclease H"/>
    <property type="match status" value="1"/>
</dbReference>
<name>A0A835L5Z5_SPOEX</name>
<dbReference type="EMBL" id="JACKWZ010000107">
    <property type="protein sequence ID" value="KAF9415589.1"/>
    <property type="molecule type" value="Genomic_DNA"/>
</dbReference>